<dbReference type="Proteomes" id="UP000443423">
    <property type="component" value="Unassembled WGS sequence"/>
</dbReference>
<comment type="caution">
    <text evidence="1">The sequence shown here is derived from an EMBL/GenBank/DDBJ whole genome shotgun (WGS) entry which is preliminary data.</text>
</comment>
<organism evidence="1 2">
    <name type="scientific">Haloferax marinum</name>
    <dbReference type="NCBI Taxonomy" id="2666143"/>
    <lineage>
        <taxon>Archaea</taxon>
        <taxon>Methanobacteriati</taxon>
        <taxon>Methanobacteriota</taxon>
        <taxon>Stenosarchaea group</taxon>
        <taxon>Halobacteria</taxon>
        <taxon>Halobacteriales</taxon>
        <taxon>Haloferacaceae</taxon>
        <taxon>Haloferax</taxon>
    </lineage>
</organism>
<evidence type="ECO:0000313" key="2">
    <source>
        <dbReference type="Proteomes" id="UP000443423"/>
    </source>
</evidence>
<dbReference type="OrthoDB" id="286514at2157"/>
<dbReference type="AlphaFoldDB" id="A0A6A8GBX3"/>
<keyword evidence="2" id="KW-1185">Reference proteome</keyword>
<dbReference type="EMBL" id="WKJQ01000002">
    <property type="protein sequence ID" value="MRW98058.1"/>
    <property type="molecule type" value="Genomic_DNA"/>
</dbReference>
<proteinExistence type="predicted"/>
<sequence>MREPDTCAAIVVGESLTEGVGIFEFDAEVVILQGEELNIWVGEEHFISDPEGSVQRGQFLLVTQSSTGSIARIVEVNSPSKPDGDHPIELEHEFRWDAEGVTTEPVVEFCSQDDVKAEEDSQIQLSERAKVVRYVRPTNR</sequence>
<dbReference type="RefSeq" id="WP_151114048.1">
    <property type="nucleotide sequence ID" value="NZ_WKJQ01000002.1"/>
</dbReference>
<gene>
    <name evidence="1" type="ORF">GJR99_15940</name>
</gene>
<protein>
    <submittedName>
        <fullName evidence="1">Uncharacterized protein</fullName>
    </submittedName>
</protein>
<evidence type="ECO:0000313" key="1">
    <source>
        <dbReference type="EMBL" id="MRW98058.1"/>
    </source>
</evidence>
<accession>A0A6A8GBX3</accession>
<reference evidence="1 2" key="1">
    <citation type="submission" date="2019-11" db="EMBL/GenBank/DDBJ databases">
        <title>Whole genome sequence of Haloferax sp. MBLA0078.</title>
        <authorList>
            <person name="Seo M.-J."/>
            <person name="Cho E.-S."/>
        </authorList>
    </citation>
    <scope>NUCLEOTIDE SEQUENCE [LARGE SCALE GENOMIC DNA]</scope>
    <source>
        <strain evidence="1 2">MBLA0078</strain>
    </source>
</reference>
<name>A0A6A8GBX3_9EURY</name>